<evidence type="ECO:0000313" key="3">
    <source>
        <dbReference type="Proteomes" id="UP000006790"/>
    </source>
</evidence>
<dbReference type="OrthoDB" id="3978317at2759"/>
<dbReference type="OMA" id="YKQSTNF"/>
<dbReference type="eggNOG" id="ENOG502S7IR">
    <property type="taxonomic scope" value="Eukaryota"/>
</dbReference>
<dbReference type="KEGG" id="erc:Ecym_7446"/>
<feature type="region of interest" description="Disordered" evidence="1">
    <location>
        <begin position="1"/>
        <end position="25"/>
    </location>
</feature>
<sequence>MQSLYKLSNQSQFHSTESNGSTGSFLTSAPLELTTVKGYNEFLKTKRATMTSTLFSDDKSTGYVVRDGEVLATITGEARDYLLKLFGSS</sequence>
<dbReference type="Proteomes" id="UP000006790">
    <property type="component" value="Chromosome 7"/>
</dbReference>
<dbReference type="InParanoid" id="G8JWQ1"/>
<keyword evidence="3" id="KW-1185">Reference proteome</keyword>
<dbReference type="RefSeq" id="XP_003648083.1">
    <property type="nucleotide sequence ID" value="XM_003648035.1"/>
</dbReference>
<reference evidence="3" key="1">
    <citation type="journal article" date="2012" name="G3 (Bethesda)">
        <title>Pichia sorbitophila, an interspecies yeast hybrid reveals early steps of genome resolution following polyploidization.</title>
        <authorList>
            <person name="Leh Louis V."/>
            <person name="Despons L."/>
            <person name="Friedrich A."/>
            <person name="Martin T."/>
            <person name="Durrens P."/>
            <person name="Casaregola S."/>
            <person name="Neuveglise C."/>
            <person name="Fairhead C."/>
            <person name="Marck C."/>
            <person name="Cruz J.A."/>
            <person name="Straub M.L."/>
            <person name="Kugler V."/>
            <person name="Sacerdot C."/>
            <person name="Uzunov Z."/>
            <person name="Thierry A."/>
            <person name="Weiss S."/>
            <person name="Bleykasten C."/>
            <person name="De Montigny J."/>
            <person name="Jacques N."/>
            <person name="Jung P."/>
            <person name="Lemaire M."/>
            <person name="Mallet S."/>
            <person name="Morel G."/>
            <person name="Richard G.F."/>
            <person name="Sarkar A."/>
            <person name="Savel G."/>
            <person name="Schacherer J."/>
            <person name="Seret M.L."/>
            <person name="Talla E."/>
            <person name="Samson G."/>
            <person name="Jubin C."/>
            <person name="Poulain J."/>
            <person name="Vacherie B."/>
            <person name="Barbe V."/>
            <person name="Pelletier E."/>
            <person name="Sherman D.J."/>
            <person name="Westhof E."/>
            <person name="Weissenbach J."/>
            <person name="Baret P.V."/>
            <person name="Wincker P."/>
            <person name="Gaillardin C."/>
            <person name="Dujon B."/>
            <person name="Souciet J.L."/>
        </authorList>
    </citation>
    <scope>NUCLEOTIDE SEQUENCE [LARGE SCALE GENOMIC DNA]</scope>
    <source>
        <strain evidence="3">CBS 270.75 / DBVPG 7215 / KCTC 17166 / NRRL Y-17582</strain>
    </source>
</reference>
<dbReference type="FunCoup" id="G8JWQ1">
    <property type="interactions" value="60"/>
</dbReference>
<gene>
    <name evidence="2" type="ordered locus">Ecym_7446</name>
</gene>
<dbReference type="AlphaFoldDB" id="G8JWQ1"/>
<accession>G8JWQ1</accession>
<dbReference type="HOGENOM" id="CLU_2484906_0_0_1"/>
<protein>
    <submittedName>
        <fullName evidence="2">Uncharacterized protein</fullName>
    </submittedName>
</protein>
<organism evidence="2 3">
    <name type="scientific">Eremothecium cymbalariae (strain CBS 270.75 / DBVPG 7215 / KCTC 17166 / NRRL Y-17582)</name>
    <name type="common">Yeast</name>
    <dbReference type="NCBI Taxonomy" id="931890"/>
    <lineage>
        <taxon>Eukaryota</taxon>
        <taxon>Fungi</taxon>
        <taxon>Dikarya</taxon>
        <taxon>Ascomycota</taxon>
        <taxon>Saccharomycotina</taxon>
        <taxon>Saccharomycetes</taxon>
        <taxon>Saccharomycetales</taxon>
        <taxon>Saccharomycetaceae</taxon>
        <taxon>Eremothecium</taxon>
    </lineage>
</organism>
<name>G8JWQ1_ERECY</name>
<evidence type="ECO:0000256" key="1">
    <source>
        <dbReference type="SAM" id="MobiDB-lite"/>
    </source>
</evidence>
<evidence type="ECO:0000313" key="2">
    <source>
        <dbReference type="EMBL" id="AET41266.1"/>
    </source>
</evidence>
<proteinExistence type="predicted"/>
<dbReference type="GeneID" id="11469796"/>
<dbReference type="EMBL" id="CP002503">
    <property type="protein sequence ID" value="AET41266.1"/>
    <property type="molecule type" value="Genomic_DNA"/>
</dbReference>